<gene>
    <name evidence="3" type="ORF">EVG20_g74</name>
</gene>
<dbReference type="InterPro" id="IPR052240">
    <property type="entry name" value="SAP_domain_ribonucleoprotein"/>
</dbReference>
<dbReference type="PANTHER" id="PTHR46551:SF1">
    <property type="entry name" value="SAP DOMAIN-CONTAINING RIBONUCLEOPROTEIN"/>
    <property type="match status" value="1"/>
</dbReference>
<dbReference type="Proteomes" id="UP000298327">
    <property type="component" value="Unassembled WGS sequence"/>
</dbReference>
<dbReference type="OrthoDB" id="445357at2759"/>
<dbReference type="PANTHER" id="PTHR46551">
    <property type="entry name" value="SAP DOMAIN-CONTAINING RIBONUCLEOPROTEIN"/>
    <property type="match status" value="1"/>
</dbReference>
<dbReference type="AlphaFoldDB" id="A0A4Y9ZFF5"/>
<protein>
    <recommendedName>
        <fullName evidence="5">THO1-MOS11 C-terminal domain-containing protein</fullName>
    </recommendedName>
</protein>
<dbReference type="EMBL" id="SEOQ01000002">
    <property type="protein sequence ID" value="TFY72920.1"/>
    <property type="molecule type" value="Genomic_DNA"/>
</dbReference>
<evidence type="ECO:0008006" key="5">
    <source>
        <dbReference type="Google" id="ProtNLM"/>
    </source>
</evidence>
<keyword evidence="4" id="KW-1185">Reference proteome</keyword>
<evidence type="ECO:0000256" key="1">
    <source>
        <dbReference type="ARBA" id="ARBA00022553"/>
    </source>
</evidence>
<comment type="caution">
    <text evidence="3">The sequence shown here is derived from an EMBL/GenBank/DDBJ whole genome shotgun (WGS) entry which is preliminary data.</text>
</comment>
<reference evidence="3 4" key="1">
    <citation type="submission" date="2019-02" db="EMBL/GenBank/DDBJ databases">
        <title>Genome sequencing of the rare red list fungi Dentipellis fragilis.</title>
        <authorList>
            <person name="Buettner E."/>
            <person name="Kellner H."/>
        </authorList>
    </citation>
    <scope>NUCLEOTIDE SEQUENCE [LARGE SCALE GENOMIC DNA]</scope>
    <source>
        <strain evidence="3 4">DSM 105465</strain>
    </source>
</reference>
<dbReference type="STRING" id="205917.A0A4Y9ZFF5"/>
<evidence type="ECO:0000256" key="2">
    <source>
        <dbReference type="SAM" id="MobiDB-lite"/>
    </source>
</evidence>
<organism evidence="3 4">
    <name type="scientific">Dentipellis fragilis</name>
    <dbReference type="NCBI Taxonomy" id="205917"/>
    <lineage>
        <taxon>Eukaryota</taxon>
        <taxon>Fungi</taxon>
        <taxon>Dikarya</taxon>
        <taxon>Basidiomycota</taxon>
        <taxon>Agaricomycotina</taxon>
        <taxon>Agaricomycetes</taxon>
        <taxon>Russulales</taxon>
        <taxon>Hericiaceae</taxon>
        <taxon>Dentipellis</taxon>
    </lineage>
</organism>
<evidence type="ECO:0000313" key="3">
    <source>
        <dbReference type="EMBL" id="TFY72920.1"/>
    </source>
</evidence>
<name>A0A4Y9ZFF5_9AGAM</name>
<dbReference type="GO" id="GO:0005634">
    <property type="term" value="C:nucleus"/>
    <property type="evidence" value="ECO:0007669"/>
    <property type="project" value="TreeGrafter"/>
</dbReference>
<feature type="region of interest" description="Disordered" evidence="2">
    <location>
        <begin position="135"/>
        <end position="259"/>
    </location>
</feature>
<sequence length="259" mass="27937">MDAKLKALKVADLKHILSTAAVSSPAKATKADLIAKVLASPSALDAYARKYGPPPAPAPADIQADDLVHAVILSLSLLLIHPRPARSAGRSRLERRRFHSCRRGTHKTACSGSADTRQCTRLHVSLLPNVFIFSSQSHRPNTPSEPPAPAPTTELDPEAEKRRQRAERFGIPLVQPSTDRKPAKVPASSVKSSIPKVVTEDPDKLKARAQRFGITTAAPHKPAPVATGQKRAAPPEPVDDEELARRKKRAERFGTSVTA</sequence>
<accession>A0A4Y9ZFF5</accession>
<proteinExistence type="predicted"/>
<keyword evidence="1" id="KW-0597">Phosphoprotein</keyword>
<evidence type="ECO:0000313" key="4">
    <source>
        <dbReference type="Proteomes" id="UP000298327"/>
    </source>
</evidence>
<dbReference type="GO" id="GO:0016973">
    <property type="term" value="P:poly(A)+ mRNA export from nucleus"/>
    <property type="evidence" value="ECO:0007669"/>
    <property type="project" value="TreeGrafter"/>
</dbReference>